<organism evidence="1 2">
    <name type="scientific">Holtiella tumoricola</name>
    <dbReference type="NCBI Taxonomy" id="3018743"/>
    <lineage>
        <taxon>Bacteria</taxon>
        <taxon>Bacillati</taxon>
        <taxon>Bacillota</taxon>
        <taxon>Clostridia</taxon>
        <taxon>Lachnospirales</taxon>
        <taxon>Cellulosilyticaceae</taxon>
        <taxon>Holtiella</taxon>
    </lineage>
</organism>
<accession>A0AA42DRB4</accession>
<proteinExistence type="predicted"/>
<dbReference type="AlphaFoldDB" id="A0AA42DRB4"/>
<keyword evidence="2" id="KW-1185">Reference proteome</keyword>
<dbReference type="RefSeq" id="WP_271013171.1">
    <property type="nucleotide sequence ID" value="NZ_JAQIFT010000061.1"/>
</dbReference>
<name>A0AA42DRB4_9FIRM</name>
<evidence type="ECO:0000313" key="1">
    <source>
        <dbReference type="EMBL" id="MDA3733302.1"/>
    </source>
</evidence>
<dbReference type="Proteomes" id="UP001169242">
    <property type="component" value="Unassembled WGS sequence"/>
</dbReference>
<protein>
    <submittedName>
        <fullName evidence="1">Uncharacterized protein</fullName>
    </submittedName>
</protein>
<comment type="caution">
    <text evidence="1">The sequence shown here is derived from an EMBL/GenBank/DDBJ whole genome shotgun (WGS) entry which is preliminary data.</text>
</comment>
<sequence length="41" mass="5044">MPNLNFISDDRYYNGLSELEFYVRYKFDELGQNRSKKEMMT</sequence>
<gene>
    <name evidence="1" type="ORF">PBV87_17625</name>
</gene>
<evidence type="ECO:0000313" key="2">
    <source>
        <dbReference type="Proteomes" id="UP001169242"/>
    </source>
</evidence>
<dbReference type="EMBL" id="JAQIFT010000061">
    <property type="protein sequence ID" value="MDA3733302.1"/>
    <property type="molecule type" value="Genomic_DNA"/>
</dbReference>
<reference evidence="1" key="1">
    <citation type="journal article" date="2023" name="Int. J. Syst. Evol. Microbiol.">
        <title>&lt;i&gt;Holtiella tumoricola&lt;/i&gt; gen. nov. sp. nov., isolated from a human clinical sample.</title>
        <authorList>
            <person name="Allen-Vercoe E."/>
            <person name="Daigneault M.C."/>
            <person name="Vancuren S.J."/>
            <person name="Cochrane K."/>
            <person name="O'Neal L.L."/>
            <person name="Sankaranarayanan K."/>
            <person name="Lawson P.A."/>
        </authorList>
    </citation>
    <scope>NUCLEOTIDE SEQUENCE</scope>
    <source>
        <strain evidence="1">CC70A</strain>
    </source>
</reference>